<dbReference type="InterPro" id="IPR036910">
    <property type="entry name" value="HMG_box_dom_sf"/>
</dbReference>
<dbReference type="AlphaFoldDB" id="A0AAJ6QR33"/>
<evidence type="ECO:0000259" key="8">
    <source>
        <dbReference type="PROSITE" id="PS50118"/>
    </source>
</evidence>
<feature type="region of interest" description="Disordered" evidence="7">
    <location>
        <begin position="287"/>
        <end position="307"/>
    </location>
</feature>
<dbReference type="GO" id="GO:0005634">
    <property type="term" value="C:nucleus"/>
    <property type="evidence" value="ECO:0007669"/>
    <property type="project" value="UniProtKB-SubCell"/>
</dbReference>
<name>A0AAJ6QR33_9ACAR</name>
<feature type="compositionally biased region" description="Pro residues" evidence="7">
    <location>
        <begin position="181"/>
        <end position="191"/>
    </location>
</feature>
<protein>
    <submittedName>
        <fullName evidence="10">Transcription factor SOX-8-like</fullName>
    </submittedName>
</protein>
<feature type="domain" description="HMG box" evidence="8">
    <location>
        <begin position="48"/>
        <end position="116"/>
    </location>
</feature>
<evidence type="ECO:0000256" key="1">
    <source>
        <dbReference type="ARBA" id="ARBA00004123"/>
    </source>
</evidence>
<evidence type="ECO:0000313" key="9">
    <source>
        <dbReference type="Proteomes" id="UP000694867"/>
    </source>
</evidence>
<feature type="region of interest" description="Disordered" evidence="7">
    <location>
        <begin position="160"/>
        <end position="212"/>
    </location>
</feature>
<dbReference type="InterPro" id="IPR050917">
    <property type="entry name" value="SOX_TF"/>
</dbReference>
<evidence type="ECO:0000256" key="5">
    <source>
        <dbReference type="ARBA" id="ARBA00023242"/>
    </source>
</evidence>
<evidence type="ECO:0000256" key="2">
    <source>
        <dbReference type="ARBA" id="ARBA00023015"/>
    </source>
</evidence>
<gene>
    <name evidence="10" type="primary">LOC100903215</name>
</gene>
<comment type="subcellular location">
    <subcellularLocation>
        <location evidence="1">Nucleus</location>
    </subcellularLocation>
</comment>
<keyword evidence="4" id="KW-0804">Transcription</keyword>
<accession>A0AAJ6QR33</accession>
<sequence>MEIVGETSSTADVEEAVVKVLQGFDWALVPPVVPRRPSLAAQKRRLHIKRPMNAFMVWAQAARRKLSDHHKNLHNAELSKTLGKLWKKLSDEEKRPFIEEADRLRNLHKKEYPDYKYQPRRKPKPDSEKPSSSSGSIAAAQKTRNKISFELGPALEKSYSTPGTTIADCGDKRHTQDGVPYPSPYSLPPAAPQLSTQTSPSSSSISSNFIGSHSSLRDGIANDCPVERTDSYDSFQVQRTQQPLPRYGADSHLNGLAQQPLNQIFYPGSCQPYYYRQEYYTAPLAHHPSSLSPPTPDFNYNQHPGSM</sequence>
<dbReference type="GO" id="GO:0000981">
    <property type="term" value="F:DNA-binding transcription factor activity, RNA polymerase II-specific"/>
    <property type="evidence" value="ECO:0007669"/>
    <property type="project" value="TreeGrafter"/>
</dbReference>
<dbReference type="PANTHER" id="PTHR45803:SF5">
    <property type="entry name" value="SOX100B"/>
    <property type="match status" value="1"/>
</dbReference>
<dbReference type="Gene3D" id="1.10.30.10">
    <property type="entry name" value="High mobility group box domain"/>
    <property type="match status" value="1"/>
</dbReference>
<dbReference type="SMART" id="SM00398">
    <property type="entry name" value="HMG"/>
    <property type="match status" value="1"/>
</dbReference>
<feature type="compositionally biased region" description="Polar residues" evidence="7">
    <location>
        <begin position="298"/>
        <end position="307"/>
    </location>
</feature>
<dbReference type="RefSeq" id="XP_003741217.1">
    <property type="nucleotide sequence ID" value="XM_003741169.1"/>
</dbReference>
<dbReference type="KEGG" id="goe:100903215"/>
<evidence type="ECO:0000256" key="7">
    <source>
        <dbReference type="SAM" id="MobiDB-lite"/>
    </source>
</evidence>
<organism evidence="9 10">
    <name type="scientific">Galendromus occidentalis</name>
    <name type="common">western predatory mite</name>
    <dbReference type="NCBI Taxonomy" id="34638"/>
    <lineage>
        <taxon>Eukaryota</taxon>
        <taxon>Metazoa</taxon>
        <taxon>Ecdysozoa</taxon>
        <taxon>Arthropoda</taxon>
        <taxon>Chelicerata</taxon>
        <taxon>Arachnida</taxon>
        <taxon>Acari</taxon>
        <taxon>Parasitiformes</taxon>
        <taxon>Mesostigmata</taxon>
        <taxon>Gamasina</taxon>
        <taxon>Phytoseioidea</taxon>
        <taxon>Phytoseiidae</taxon>
        <taxon>Typhlodrominae</taxon>
        <taxon>Galendromus</taxon>
    </lineage>
</organism>
<proteinExistence type="predicted"/>
<keyword evidence="5 6" id="KW-0539">Nucleus</keyword>
<dbReference type="SUPFAM" id="SSF47095">
    <property type="entry name" value="HMG-box"/>
    <property type="match status" value="1"/>
</dbReference>
<dbReference type="FunFam" id="1.10.30.10:FF:000004">
    <property type="entry name" value="Transcription factor SOX-10"/>
    <property type="match status" value="1"/>
</dbReference>
<dbReference type="PROSITE" id="PS50118">
    <property type="entry name" value="HMG_BOX_2"/>
    <property type="match status" value="1"/>
</dbReference>
<keyword evidence="2" id="KW-0805">Transcription regulation</keyword>
<feature type="compositionally biased region" description="Low complexity" evidence="7">
    <location>
        <begin position="192"/>
        <end position="212"/>
    </location>
</feature>
<reference evidence="10" key="1">
    <citation type="submission" date="2025-08" db="UniProtKB">
        <authorList>
            <consortium name="RefSeq"/>
        </authorList>
    </citation>
    <scope>IDENTIFICATION</scope>
</reference>
<evidence type="ECO:0000256" key="3">
    <source>
        <dbReference type="ARBA" id="ARBA00023125"/>
    </source>
</evidence>
<keyword evidence="3 6" id="KW-0238">DNA-binding</keyword>
<evidence type="ECO:0000256" key="4">
    <source>
        <dbReference type="ARBA" id="ARBA00023163"/>
    </source>
</evidence>
<dbReference type="CDD" id="cd22031">
    <property type="entry name" value="HMG-box_SoxE"/>
    <property type="match status" value="1"/>
</dbReference>
<dbReference type="Pfam" id="PF00505">
    <property type="entry name" value="HMG_box"/>
    <property type="match status" value="1"/>
</dbReference>
<dbReference type="Proteomes" id="UP000694867">
    <property type="component" value="Unplaced"/>
</dbReference>
<dbReference type="GeneID" id="100903215"/>
<dbReference type="PANTHER" id="PTHR45803">
    <property type="entry name" value="SOX100B"/>
    <property type="match status" value="1"/>
</dbReference>
<feature type="region of interest" description="Disordered" evidence="7">
    <location>
        <begin position="109"/>
        <end position="143"/>
    </location>
</feature>
<dbReference type="GO" id="GO:0000978">
    <property type="term" value="F:RNA polymerase II cis-regulatory region sequence-specific DNA binding"/>
    <property type="evidence" value="ECO:0007669"/>
    <property type="project" value="TreeGrafter"/>
</dbReference>
<dbReference type="InterPro" id="IPR009071">
    <property type="entry name" value="HMG_box_dom"/>
</dbReference>
<keyword evidence="9" id="KW-1185">Reference proteome</keyword>
<evidence type="ECO:0000313" key="10">
    <source>
        <dbReference type="RefSeq" id="XP_003741217.1"/>
    </source>
</evidence>
<evidence type="ECO:0000256" key="6">
    <source>
        <dbReference type="PROSITE-ProRule" id="PRU00267"/>
    </source>
</evidence>
<feature type="DNA-binding region" description="HMG box" evidence="6">
    <location>
        <begin position="48"/>
        <end position="116"/>
    </location>
</feature>